<feature type="domain" description="M23ase beta-sheet core" evidence="2">
    <location>
        <begin position="192"/>
        <end position="287"/>
    </location>
</feature>
<comment type="caution">
    <text evidence="3">The sequence shown here is derived from an EMBL/GenBank/DDBJ whole genome shotgun (WGS) entry which is preliminary data.</text>
</comment>
<dbReference type="Gene3D" id="2.70.70.10">
    <property type="entry name" value="Glucose Permease (Domain IIA)"/>
    <property type="match status" value="1"/>
</dbReference>
<name>A0ABU9E4E5_9BACT</name>
<dbReference type="InterPro" id="IPR016047">
    <property type="entry name" value="M23ase_b-sheet_dom"/>
</dbReference>
<dbReference type="EMBL" id="JBBHLI010000001">
    <property type="protein sequence ID" value="MEK9499606.1"/>
    <property type="molecule type" value="Genomic_DNA"/>
</dbReference>
<accession>A0ABU9E4E5</accession>
<keyword evidence="3" id="KW-0378">Hydrolase</keyword>
<evidence type="ECO:0000313" key="4">
    <source>
        <dbReference type="Proteomes" id="UP001484239"/>
    </source>
</evidence>
<protein>
    <submittedName>
        <fullName evidence="3">M23 family metallopeptidase</fullName>
        <ecNumber evidence="3">3.4.-.-</ecNumber>
    </submittedName>
</protein>
<keyword evidence="1" id="KW-0812">Transmembrane</keyword>
<dbReference type="Proteomes" id="UP001484239">
    <property type="component" value="Unassembled WGS sequence"/>
</dbReference>
<dbReference type="PANTHER" id="PTHR21666">
    <property type="entry name" value="PEPTIDASE-RELATED"/>
    <property type="match status" value="1"/>
</dbReference>
<keyword evidence="1" id="KW-1133">Transmembrane helix</keyword>
<keyword evidence="1" id="KW-0472">Membrane</keyword>
<evidence type="ECO:0000256" key="1">
    <source>
        <dbReference type="SAM" id="Phobius"/>
    </source>
</evidence>
<dbReference type="SUPFAM" id="SSF51261">
    <property type="entry name" value="Duplicated hybrid motif"/>
    <property type="match status" value="1"/>
</dbReference>
<dbReference type="GO" id="GO:0016787">
    <property type="term" value="F:hydrolase activity"/>
    <property type="evidence" value="ECO:0007669"/>
    <property type="project" value="UniProtKB-KW"/>
</dbReference>
<dbReference type="CDD" id="cd12797">
    <property type="entry name" value="M23_peptidase"/>
    <property type="match status" value="1"/>
</dbReference>
<dbReference type="Pfam" id="PF01551">
    <property type="entry name" value="Peptidase_M23"/>
    <property type="match status" value="1"/>
</dbReference>
<dbReference type="RefSeq" id="WP_405283031.1">
    <property type="nucleotide sequence ID" value="NZ_CP144380.1"/>
</dbReference>
<reference evidence="3 4" key="1">
    <citation type="submission" date="2024-02" db="EMBL/GenBank/DDBJ databases">
        <title>A novel Gemmatimonadota bacterium.</title>
        <authorList>
            <person name="Du Z.-J."/>
            <person name="Ye Y.-Q."/>
        </authorList>
    </citation>
    <scope>NUCLEOTIDE SEQUENCE [LARGE SCALE GENOMIC DNA]</scope>
    <source>
        <strain evidence="3 4">DH-20</strain>
    </source>
</reference>
<proteinExistence type="predicted"/>
<gene>
    <name evidence="3" type="ORF">WI372_01250</name>
</gene>
<sequence>MRVIGISLGIYAVLLVGLELGWGIRLPYGPAVLGYVLISAAVSVIDRRRAVVRGVVPDVRLPTSGPIGRTGQVGLIAAFTLSGLVALLNPWQARQMVRQMTGNARAKRRLARARAAAEAGPDGDPTALPRRARYTLPFDGEWLVYNGGPDPATSHSWDVIAQRFAYDFVRADDAGRRHTGRGTRLDEYFAWGEPIRAAAPGEVVRVVDGIRDAPAVGWGLVDVGARDFVGNHVVVRHAEGEFGLYAHLVPGSIRVAEGDRVERAVHLGDCGHSGHSSEPHLHFHLQDGPEMHDSLGLRIAFSNLRIDGVPHAESELRWGQRVCAEHDRPGAH</sequence>
<feature type="transmembrane region" description="Helical" evidence="1">
    <location>
        <begin position="71"/>
        <end position="91"/>
    </location>
</feature>
<dbReference type="InterPro" id="IPR050570">
    <property type="entry name" value="Cell_wall_metabolism_enzyme"/>
</dbReference>
<keyword evidence="4" id="KW-1185">Reference proteome</keyword>
<evidence type="ECO:0000259" key="2">
    <source>
        <dbReference type="Pfam" id="PF01551"/>
    </source>
</evidence>
<organism evidence="3 4">
    <name type="scientific">Gaopeijia maritima</name>
    <dbReference type="NCBI Taxonomy" id="3119007"/>
    <lineage>
        <taxon>Bacteria</taxon>
        <taxon>Pseudomonadati</taxon>
        <taxon>Gemmatimonadota</taxon>
        <taxon>Longimicrobiia</taxon>
        <taxon>Gaopeijiales</taxon>
        <taxon>Gaopeijiaceae</taxon>
        <taxon>Gaopeijia</taxon>
    </lineage>
</organism>
<dbReference type="InterPro" id="IPR011055">
    <property type="entry name" value="Dup_hybrid_motif"/>
</dbReference>
<evidence type="ECO:0000313" key="3">
    <source>
        <dbReference type="EMBL" id="MEK9499606.1"/>
    </source>
</evidence>
<dbReference type="PANTHER" id="PTHR21666:SF270">
    <property type="entry name" value="MUREIN HYDROLASE ACTIVATOR ENVC"/>
    <property type="match status" value="1"/>
</dbReference>
<dbReference type="EC" id="3.4.-.-" evidence="3"/>